<evidence type="ECO:0000313" key="6">
    <source>
        <dbReference type="EMBL" id="TVV28240.1"/>
    </source>
</evidence>
<dbReference type="Proteomes" id="UP000032289">
    <property type="component" value="Unassembled WGS sequence"/>
</dbReference>
<dbReference type="Pfam" id="PF01243">
    <property type="entry name" value="PNPOx_N"/>
    <property type="match status" value="1"/>
</dbReference>
<protein>
    <submittedName>
        <fullName evidence="6">Pyridoxamine 5'-phosphate oxidase family protein</fullName>
    </submittedName>
</protein>
<dbReference type="EMBL" id="JWHT01000010">
    <property type="protein sequence ID" value="KIU25527.1"/>
    <property type="molecule type" value="Genomic_DNA"/>
</dbReference>
<evidence type="ECO:0000313" key="7">
    <source>
        <dbReference type="Proteomes" id="UP000032287"/>
    </source>
</evidence>
<organism evidence="4 8">
    <name type="scientific">Weissella cibaria</name>
    <dbReference type="NCBI Taxonomy" id="137591"/>
    <lineage>
        <taxon>Bacteria</taxon>
        <taxon>Bacillati</taxon>
        <taxon>Bacillota</taxon>
        <taxon>Bacilli</taxon>
        <taxon>Lactobacillales</taxon>
        <taxon>Lactobacillaceae</taxon>
        <taxon>Weissella</taxon>
    </lineage>
</organism>
<reference evidence="7 8" key="1">
    <citation type="journal article" date="2015" name="Microbiology (Mosc.)">
        <title>Genomics of the Weissella cibaria species with an examination of its metabolic traits.</title>
        <authorList>
            <person name="Lynch K.M."/>
            <person name="Lucid A."/>
            <person name="Arendt E.K."/>
            <person name="Sleator R.D."/>
            <person name="Lucey B."/>
            <person name="Coffey A."/>
        </authorList>
    </citation>
    <scope>NUCLEOTIDE SEQUENCE [LARGE SCALE GENOMIC DNA]</scope>
    <source>
        <strain evidence="4 8">AB3b</strain>
        <strain evidence="3 7">MG1</strain>
    </source>
</reference>
<evidence type="ECO:0000259" key="1">
    <source>
        <dbReference type="Pfam" id="PF01243"/>
    </source>
</evidence>
<evidence type="ECO:0000313" key="9">
    <source>
        <dbReference type="Proteomes" id="UP000193588"/>
    </source>
</evidence>
<dbReference type="OrthoDB" id="2146751at2"/>
<dbReference type="Gene3D" id="2.30.110.10">
    <property type="entry name" value="Electron Transport, Fmn-binding Protein, Chain A"/>
    <property type="match status" value="1"/>
</dbReference>
<dbReference type="KEGG" id="wcb:AO080_03400"/>
<reference evidence="2 10" key="3">
    <citation type="submission" date="2017-04" db="EMBL/GenBank/DDBJ databases">
        <title>Weissella cibaria strain m2 complete genome.</title>
        <authorList>
            <person name="Pan Q."/>
            <person name="Tan M."/>
            <person name="Yao F."/>
            <person name="Su S."/>
        </authorList>
    </citation>
    <scope>NUCLEOTIDE SEQUENCE [LARGE SCALE GENOMIC DNA]</scope>
    <source>
        <strain evidence="2 10">M2</strain>
    </source>
</reference>
<dbReference type="SUPFAM" id="SSF50475">
    <property type="entry name" value="FMN-binding split barrel"/>
    <property type="match status" value="1"/>
</dbReference>
<sequence>MANFNEYVAAAGQLLVMATAVDNQPSTRIMGFAQSTEAPNKWYLVTDPASAKVAELDANSKVAFNTMMGEGGRRISSNKGTLVRSEKTWADVKHYFEENKGFMAGHPTPEQEIILELTFPSALLASFVEAPEVINF</sequence>
<dbReference type="AlphaFoldDB" id="A0A0D1M3T7"/>
<dbReference type="Proteomes" id="UP000032287">
    <property type="component" value="Unassembled WGS sequence"/>
</dbReference>
<evidence type="ECO:0000313" key="11">
    <source>
        <dbReference type="Proteomes" id="UP000320012"/>
    </source>
</evidence>
<evidence type="ECO:0000313" key="4">
    <source>
        <dbReference type="EMBL" id="KIU25527.1"/>
    </source>
</evidence>
<feature type="domain" description="Pyridoxamine 5'-phosphate oxidase N-terminal" evidence="1">
    <location>
        <begin position="13"/>
        <end position="104"/>
    </location>
</feature>
<dbReference type="Proteomes" id="UP000320012">
    <property type="component" value="Unassembled WGS sequence"/>
</dbReference>
<evidence type="ECO:0000313" key="8">
    <source>
        <dbReference type="Proteomes" id="UP000032289"/>
    </source>
</evidence>
<gene>
    <name evidence="4" type="ORF">ab3b_00312</name>
    <name evidence="2" type="ORF">B6254_2181</name>
    <name evidence="5" type="ORF">B9D04_08880</name>
    <name evidence="6" type="ORF">FO435_10295</name>
    <name evidence="3" type="ORF">QX99_02127</name>
</gene>
<dbReference type="GeneID" id="66961579"/>
<dbReference type="EMBL" id="JWHU01000042">
    <property type="protein sequence ID" value="KIU19100.1"/>
    <property type="molecule type" value="Genomic_DNA"/>
</dbReference>
<dbReference type="EMBL" id="VNHC01000002">
    <property type="protein sequence ID" value="TVV28240.1"/>
    <property type="molecule type" value="Genomic_DNA"/>
</dbReference>
<evidence type="ECO:0000313" key="2">
    <source>
        <dbReference type="EMBL" id="AWF96537.1"/>
    </source>
</evidence>
<dbReference type="InterPro" id="IPR011576">
    <property type="entry name" value="Pyridox_Oxase_N"/>
</dbReference>
<accession>A0A0D1M3T7</accession>
<proteinExistence type="predicted"/>
<dbReference type="eggNOG" id="ENOG5032VVJ">
    <property type="taxonomic scope" value="Bacteria"/>
</dbReference>
<dbReference type="STRING" id="137591.AO080_03400"/>
<dbReference type="EMBL" id="NDXJ01000013">
    <property type="protein sequence ID" value="OSP89003.1"/>
    <property type="molecule type" value="Genomic_DNA"/>
</dbReference>
<evidence type="ECO:0000313" key="5">
    <source>
        <dbReference type="EMBL" id="OSP89003.1"/>
    </source>
</evidence>
<dbReference type="RefSeq" id="WP_010369566.1">
    <property type="nucleotide sequence ID" value="NZ_BJEF01000001.1"/>
</dbReference>
<dbReference type="InterPro" id="IPR012349">
    <property type="entry name" value="Split_barrel_FMN-bd"/>
</dbReference>
<dbReference type="Proteomes" id="UP000244870">
    <property type="component" value="Chromosome"/>
</dbReference>
<name>A0A0D1M3T7_9LACO</name>
<reference evidence="6 11" key="4">
    <citation type="submission" date="2019-07" db="EMBL/GenBank/DDBJ databases">
        <title>Genome sequence of Weissella cibaria GK1.</title>
        <authorList>
            <person name="Choi H.-J."/>
        </authorList>
    </citation>
    <scope>NUCLEOTIDE SEQUENCE [LARGE SCALE GENOMIC DNA]</scope>
    <source>
        <strain evidence="6 11">GK1</strain>
    </source>
</reference>
<evidence type="ECO:0000313" key="3">
    <source>
        <dbReference type="EMBL" id="KIU19100.1"/>
    </source>
</evidence>
<keyword evidence="7" id="KW-1185">Reference proteome</keyword>
<dbReference type="Proteomes" id="UP000193588">
    <property type="component" value="Unassembled WGS sequence"/>
</dbReference>
<dbReference type="EMBL" id="CP020928">
    <property type="protein sequence ID" value="AWF96537.1"/>
    <property type="molecule type" value="Genomic_DNA"/>
</dbReference>
<reference evidence="5 9" key="2">
    <citation type="submission" date="2017-04" db="EMBL/GenBank/DDBJ databases">
        <title>The genome sequence of Weissella cibaria isolated from wild Drosophila.</title>
        <authorList>
            <person name="Ricks N.J."/>
            <person name="Carroll C."/>
            <person name="Walters A."/>
            <person name="Newell P.D."/>
            <person name="Chaston J.M."/>
        </authorList>
    </citation>
    <scope>NUCLEOTIDE SEQUENCE [LARGE SCALE GENOMIC DNA]</scope>
    <source>
        <strain evidence="5 9">DmW_103</strain>
    </source>
</reference>
<evidence type="ECO:0000313" key="10">
    <source>
        <dbReference type="Proteomes" id="UP000244870"/>
    </source>
</evidence>
<dbReference type="PATRIC" id="fig|137591.24.peg.305"/>